<dbReference type="Gene3D" id="2.60.120.10">
    <property type="entry name" value="Jelly Rolls"/>
    <property type="match status" value="1"/>
</dbReference>
<dbReference type="SUPFAM" id="SSF51182">
    <property type="entry name" value="RmlC-like cupins"/>
    <property type="match status" value="1"/>
</dbReference>
<dbReference type="PANTHER" id="PTHR36156">
    <property type="entry name" value="SLR2101 PROTEIN"/>
    <property type="match status" value="1"/>
</dbReference>
<dbReference type="InterPro" id="IPR014710">
    <property type="entry name" value="RmlC-like_jellyroll"/>
</dbReference>
<organism evidence="2 3">
    <name type="scientific">Amycolatopsis acididurans</name>
    <dbReference type="NCBI Taxonomy" id="2724524"/>
    <lineage>
        <taxon>Bacteria</taxon>
        <taxon>Bacillati</taxon>
        <taxon>Actinomycetota</taxon>
        <taxon>Actinomycetes</taxon>
        <taxon>Pseudonocardiales</taxon>
        <taxon>Pseudonocardiaceae</taxon>
        <taxon>Amycolatopsis</taxon>
    </lineage>
</organism>
<sequence>MSSEPEPKLARRVITGLNAEGRSTIVADGATPRWVRRPTGSVIMDVWSTGALPVRVDDEENTDGPQLVPPRVGLCVRLAVFPPDEDVDGAGAAAYQAAMHQIYGDQGNAGGSAAIPGMHRTDTVDVVTVVDGEIWVVLEEGETLLRAGDTLVQRGTRHAWRNRSDRPCTLATTMITAVRG</sequence>
<dbReference type="InterPro" id="IPR013096">
    <property type="entry name" value="Cupin_2"/>
</dbReference>
<dbReference type="InterPro" id="IPR047142">
    <property type="entry name" value="OryJ/VirC-like"/>
</dbReference>
<reference evidence="2 3" key="1">
    <citation type="submission" date="2020-04" db="EMBL/GenBank/DDBJ databases">
        <title>Novel species.</title>
        <authorList>
            <person name="Teo W.F.A."/>
            <person name="Lipun K."/>
            <person name="Srisuk N."/>
            <person name="Duangmal K."/>
        </authorList>
    </citation>
    <scope>NUCLEOTIDE SEQUENCE [LARGE SCALE GENOMIC DNA]</scope>
    <source>
        <strain evidence="2 3">K13G38</strain>
    </source>
</reference>
<dbReference type="RefSeq" id="WP_168518526.1">
    <property type="nucleotide sequence ID" value="NZ_JAAXLS010000015.1"/>
</dbReference>
<dbReference type="EMBL" id="JAAXLS010000015">
    <property type="protein sequence ID" value="NKQ55505.1"/>
    <property type="molecule type" value="Genomic_DNA"/>
</dbReference>
<dbReference type="Proteomes" id="UP000715441">
    <property type="component" value="Unassembled WGS sequence"/>
</dbReference>
<gene>
    <name evidence="2" type="ORF">HFP15_21715</name>
</gene>
<feature type="domain" description="Cupin type-2" evidence="1">
    <location>
        <begin position="117"/>
        <end position="170"/>
    </location>
</feature>
<dbReference type="InterPro" id="IPR011051">
    <property type="entry name" value="RmlC_Cupin_sf"/>
</dbReference>
<comment type="caution">
    <text evidence="2">The sequence shown here is derived from an EMBL/GenBank/DDBJ whole genome shotgun (WGS) entry which is preliminary data.</text>
</comment>
<dbReference type="Pfam" id="PF07883">
    <property type="entry name" value="Cupin_2"/>
    <property type="match status" value="1"/>
</dbReference>
<keyword evidence="3" id="KW-1185">Reference proteome</keyword>
<protein>
    <submittedName>
        <fullName evidence="2">Cupin domain-containing protein</fullName>
    </submittedName>
</protein>
<evidence type="ECO:0000313" key="3">
    <source>
        <dbReference type="Proteomes" id="UP000715441"/>
    </source>
</evidence>
<dbReference type="PANTHER" id="PTHR36156:SF2">
    <property type="entry name" value="CUPIN TYPE-2 DOMAIN-CONTAINING PROTEIN"/>
    <property type="match status" value="1"/>
</dbReference>
<name>A0ABX1JAD4_9PSEU</name>
<proteinExistence type="predicted"/>
<accession>A0ABX1JAD4</accession>
<evidence type="ECO:0000259" key="1">
    <source>
        <dbReference type="Pfam" id="PF07883"/>
    </source>
</evidence>
<evidence type="ECO:0000313" key="2">
    <source>
        <dbReference type="EMBL" id="NKQ55505.1"/>
    </source>
</evidence>